<sequence>MALIVMHNHLHYQTNMPTAKTPAFRTVTFAQSNILSALAKYKFLTASQMVDLGIMSKTKNINEALRELRQGLKKNQPLVAHQTFGAIPQLGKLENIHYLTKYGKQALIHHLGLLPNEVKLPA</sequence>
<accession>A1ZJW5</accession>
<protein>
    <submittedName>
        <fullName evidence="1">Uncharacterized protein</fullName>
    </submittedName>
</protein>
<dbReference type="EMBL" id="AAWS01000011">
    <property type="protein sequence ID" value="EAY29418.1"/>
    <property type="molecule type" value="Genomic_DNA"/>
</dbReference>
<comment type="caution">
    <text evidence="1">The sequence shown here is derived from an EMBL/GenBank/DDBJ whole genome shotgun (WGS) entry which is preliminary data.</text>
</comment>
<dbReference type="Proteomes" id="UP000004095">
    <property type="component" value="Unassembled WGS sequence"/>
</dbReference>
<reference evidence="1 2" key="1">
    <citation type="submission" date="2007-01" db="EMBL/GenBank/DDBJ databases">
        <authorList>
            <person name="Haygood M."/>
            <person name="Podell S."/>
            <person name="Anderson C."/>
            <person name="Hopkinson B."/>
            <person name="Roe K."/>
            <person name="Barbeau K."/>
            <person name="Gaasterland T."/>
            <person name="Ferriera S."/>
            <person name="Johnson J."/>
            <person name="Kravitz S."/>
            <person name="Beeson K."/>
            <person name="Sutton G."/>
            <person name="Rogers Y.-H."/>
            <person name="Friedman R."/>
            <person name="Frazier M."/>
            <person name="Venter J.C."/>
        </authorList>
    </citation>
    <scope>NUCLEOTIDE SEQUENCE [LARGE SCALE GENOMIC DNA]</scope>
    <source>
        <strain evidence="1 2">ATCC 23134</strain>
    </source>
</reference>
<evidence type="ECO:0000313" key="2">
    <source>
        <dbReference type="Proteomes" id="UP000004095"/>
    </source>
</evidence>
<evidence type="ECO:0000313" key="1">
    <source>
        <dbReference type="EMBL" id="EAY29418.1"/>
    </source>
</evidence>
<name>A1ZJW5_MICM2</name>
<organism evidence="1 2">
    <name type="scientific">Microscilla marina ATCC 23134</name>
    <dbReference type="NCBI Taxonomy" id="313606"/>
    <lineage>
        <taxon>Bacteria</taxon>
        <taxon>Pseudomonadati</taxon>
        <taxon>Bacteroidota</taxon>
        <taxon>Cytophagia</taxon>
        <taxon>Cytophagales</taxon>
        <taxon>Microscillaceae</taxon>
        <taxon>Microscilla</taxon>
    </lineage>
</organism>
<dbReference type="RefSeq" id="WP_002696464.1">
    <property type="nucleotide sequence ID" value="NZ_AAWS01000011.1"/>
</dbReference>
<proteinExistence type="predicted"/>
<gene>
    <name evidence="1" type="ORF">M23134_01478</name>
</gene>
<dbReference type="AlphaFoldDB" id="A1ZJW5"/>
<keyword evidence="2" id="KW-1185">Reference proteome</keyword>